<sequence length="49" mass="5740">MKLPCLQYLHLPFFSPDSFDLLLLFLFKIITGHSLDFLTIRKETVEGLK</sequence>
<accession>A0A0N4XUN0</accession>
<gene>
    <name evidence="1" type="ORF">NBR_LOCUS6433</name>
</gene>
<evidence type="ECO:0000313" key="1">
    <source>
        <dbReference type="EMBL" id="VDL70022.1"/>
    </source>
</evidence>
<proteinExistence type="predicted"/>
<dbReference type="EMBL" id="UYSL01019800">
    <property type="protein sequence ID" value="VDL70022.1"/>
    <property type="molecule type" value="Genomic_DNA"/>
</dbReference>
<evidence type="ECO:0000313" key="3">
    <source>
        <dbReference type="WBParaSite" id="NBR_0000643201-mRNA-1"/>
    </source>
</evidence>
<reference evidence="3" key="1">
    <citation type="submission" date="2017-02" db="UniProtKB">
        <authorList>
            <consortium name="WormBaseParasite"/>
        </authorList>
    </citation>
    <scope>IDENTIFICATION</scope>
</reference>
<protein>
    <submittedName>
        <fullName evidence="1 3">Uncharacterized protein</fullName>
    </submittedName>
</protein>
<reference evidence="1 2" key="2">
    <citation type="submission" date="2018-11" db="EMBL/GenBank/DDBJ databases">
        <authorList>
            <consortium name="Pathogen Informatics"/>
        </authorList>
    </citation>
    <scope>NUCLEOTIDE SEQUENCE [LARGE SCALE GENOMIC DNA]</scope>
</reference>
<keyword evidence="2" id="KW-1185">Reference proteome</keyword>
<dbReference type="Proteomes" id="UP000271162">
    <property type="component" value="Unassembled WGS sequence"/>
</dbReference>
<organism evidence="3">
    <name type="scientific">Nippostrongylus brasiliensis</name>
    <name type="common">Rat hookworm</name>
    <dbReference type="NCBI Taxonomy" id="27835"/>
    <lineage>
        <taxon>Eukaryota</taxon>
        <taxon>Metazoa</taxon>
        <taxon>Ecdysozoa</taxon>
        <taxon>Nematoda</taxon>
        <taxon>Chromadorea</taxon>
        <taxon>Rhabditida</taxon>
        <taxon>Rhabditina</taxon>
        <taxon>Rhabditomorpha</taxon>
        <taxon>Strongyloidea</taxon>
        <taxon>Heligmosomidae</taxon>
        <taxon>Nippostrongylus</taxon>
    </lineage>
</organism>
<name>A0A0N4XUN0_NIPBR</name>
<dbReference type="AlphaFoldDB" id="A0A0N4XUN0"/>
<dbReference type="WBParaSite" id="NBR_0000643201-mRNA-1">
    <property type="protein sequence ID" value="NBR_0000643201-mRNA-1"/>
    <property type="gene ID" value="NBR_0000643201"/>
</dbReference>
<evidence type="ECO:0000313" key="2">
    <source>
        <dbReference type="Proteomes" id="UP000271162"/>
    </source>
</evidence>